<evidence type="ECO:0008006" key="3">
    <source>
        <dbReference type="Google" id="ProtNLM"/>
    </source>
</evidence>
<keyword evidence="2" id="KW-1185">Reference proteome</keyword>
<dbReference type="EMBL" id="VOHL01000001">
    <property type="protein sequence ID" value="TWS98878.1"/>
    <property type="molecule type" value="Genomic_DNA"/>
</dbReference>
<dbReference type="AlphaFoldDB" id="A0A5C5SFH5"/>
<gene>
    <name evidence="1" type="ORF">FRX57_01360</name>
</gene>
<proteinExistence type="predicted"/>
<dbReference type="OrthoDB" id="9794183at2"/>
<sequence length="223" mass="24739">MNTPELIVMLTYNDSTVENAAQIFEECKNSKAKFWGFKEKPLPLAEMKELYAKMKSLGKTTFLEVVAYTEEEGLAGAKTALDCGCDILMGTIFSDKINQFCQENNLKYMPFVGQITGRPSVLEGSLEDMVAEAKEYLAKGVYGFDLLGYRYTGDAVALNKGFVEQVGAPVCLAGSIDSYQRLDEVKDANPWTFTIGSAFFDNQFDGSFAEQIDKVCDYIQQSS</sequence>
<dbReference type="RefSeq" id="WP_146565875.1">
    <property type="nucleotide sequence ID" value="NZ_VOHL01000001.1"/>
</dbReference>
<accession>A0A5C5SFH5</accession>
<dbReference type="Proteomes" id="UP000317430">
    <property type="component" value="Unassembled WGS sequence"/>
</dbReference>
<evidence type="ECO:0000313" key="1">
    <source>
        <dbReference type="EMBL" id="TWS98878.1"/>
    </source>
</evidence>
<dbReference type="SUPFAM" id="SSF51391">
    <property type="entry name" value="Thiamin phosphate synthase"/>
    <property type="match status" value="1"/>
</dbReference>
<reference evidence="1 2" key="1">
    <citation type="submission" date="2019-08" db="EMBL/GenBank/DDBJ databases">
        <authorList>
            <person name="Lei W."/>
        </authorList>
    </citation>
    <scope>NUCLEOTIDE SEQUENCE [LARGE SCALE GENOMIC DNA]</scope>
    <source>
        <strain evidence="1 2">CCUG 66496</strain>
    </source>
</reference>
<protein>
    <recommendedName>
        <fullName evidence="3">4-hydroxythreonine-4-phosphate dehydrogenase</fullName>
    </recommendedName>
</protein>
<evidence type="ECO:0000313" key="2">
    <source>
        <dbReference type="Proteomes" id="UP000317430"/>
    </source>
</evidence>
<dbReference type="InterPro" id="IPR036206">
    <property type="entry name" value="ThiamineP_synth_sf"/>
</dbReference>
<organism evidence="1 2">
    <name type="scientific">Streptococcus cuniculipharyngis</name>
    <dbReference type="NCBI Taxonomy" id="1562651"/>
    <lineage>
        <taxon>Bacteria</taxon>
        <taxon>Bacillati</taxon>
        <taxon>Bacillota</taxon>
        <taxon>Bacilli</taxon>
        <taxon>Lactobacillales</taxon>
        <taxon>Streptococcaceae</taxon>
        <taxon>Streptococcus</taxon>
    </lineage>
</organism>
<comment type="caution">
    <text evidence="1">The sequence shown here is derived from an EMBL/GenBank/DDBJ whole genome shotgun (WGS) entry which is preliminary data.</text>
</comment>
<name>A0A5C5SFH5_9STRE</name>